<dbReference type="CDD" id="cd00167">
    <property type="entry name" value="SANT"/>
    <property type="match status" value="1"/>
</dbReference>
<feature type="domain" description="HTH myb-type" evidence="6">
    <location>
        <begin position="230"/>
        <end position="251"/>
    </location>
</feature>
<evidence type="ECO:0000313" key="8">
    <source>
        <dbReference type="Proteomes" id="UP000652761"/>
    </source>
</evidence>
<dbReference type="PANTHER" id="PTHR10641">
    <property type="entry name" value="MYB FAMILY TRANSCRIPTION FACTOR"/>
    <property type="match status" value="1"/>
</dbReference>
<evidence type="ECO:0000259" key="5">
    <source>
        <dbReference type="PROSITE" id="PS50090"/>
    </source>
</evidence>
<comment type="caution">
    <text evidence="7">The sequence shown here is derived from an EMBL/GenBank/DDBJ whole genome shotgun (WGS) entry which is preliminary data.</text>
</comment>
<evidence type="ECO:0000259" key="6">
    <source>
        <dbReference type="PROSITE" id="PS51294"/>
    </source>
</evidence>
<evidence type="ECO:0000256" key="4">
    <source>
        <dbReference type="SAM" id="MobiDB-lite"/>
    </source>
</evidence>
<feature type="domain" description="Myb-like" evidence="5">
    <location>
        <begin position="145"/>
        <end position="247"/>
    </location>
</feature>
<gene>
    <name evidence="7" type="ORF">Taro_037120</name>
</gene>
<feature type="region of interest" description="Disordered" evidence="4">
    <location>
        <begin position="253"/>
        <end position="278"/>
    </location>
</feature>
<feature type="region of interest" description="Disordered" evidence="4">
    <location>
        <begin position="299"/>
        <end position="319"/>
    </location>
</feature>
<proteinExistence type="predicted"/>
<keyword evidence="2" id="KW-0238">DNA-binding</keyword>
<evidence type="ECO:0000256" key="1">
    <source>
        <dbReference type="ARBA" id="ARBA00004123"/>
    </source>
</evidence>
<evidence type="ECO:0000256" key="3">
    <source>
        <dbReference type="ARBA" id="ARBA00023242"/>
    </source>
</evidence>
<evidence type="ECO:0000256" key="2">
    <source>
        <dbReference type="ARBA" id="ARBA00023125"/>
    </source>
</evidence>
<dbReference type="GO" id="GO:0005634">
    <property type="term" value="C:nucleus"/>
    <property type="evidence" value="ECO:0007669"/>
    <property type="project" value="UniProtKB-SubCell"/>
</dbReference>
<keyword evidence="8" id="KW-1185">Reference proteome</keyword>
<sequence length="426" mass="47882">MVGQEARGAQCSAYISSTGSIAWRSVLLTLPRQEGGRGGSEEAMVRDACCPKEGIKRGTWTSQEDKLLSDYIKAHGLGRWRSLPKNAGECCNSWPVKANLINVLREALLSINHGSEALLKEHDACSSGLNRCPKSCRLRWLNYLRPGIKRGNIAEEEEELIIKLHNLLGNRWLFKLCFLHWCTFPWKMLNISSLSSYTNAGASFSLLFLWDETENSLLRNASGFLLADGRLPGRTDNEIKNYWNTCLRKKASGDISKKHRKPANKKSPDRGLDKEKPTNIIRTRAVRCTRFVYKSEVPTMTPNSLGSSSPSIQSEAELQQSLHPQIACLPPVQFDMDGIFTDYGTQNSPSSNIEDIYMVGSGSNSTDDIDVPLSEHWFDVRGIHDGNMEEEILQYLTEETWDTMLQDHTKDRILANQSTPILTQSE</sequence>
<dbReference type="EMBL" id="NMUH01003195">
    <property type="protein sequence ID" value="MQM04318.1"/>
    <property type="molecule type" value="Genomic_DNA"/>
</dbReference>
<feature type="domain" description="Myb-like" evidence="5">
    <location>
        <begin position="52"/>
        <end position="144"/>
    </location>
</feature>
<evidence type="ECO:0000313" key="7">
    <source>
        <dbReference type="EMBL" id="MQM04318.1"/>
    </source>
</evidence>
<organism evidence="7 8">
    <name type="scientific">Colocasia esculenta</name>
    <name type="common">Wild taro</name>
    <name type="synonym">Arum esculentum</name>
    <dbReference type="NCBI Taxonomy" id="4460"/>
    <lineage>
        <taxon>Eukaryota</taxon>
        <taxon>Viridiplantae</taxon>
        <taxon>Streptophyta</taxon>
        <taxon>Embryophyta</taxon>
        <taxon>Tracheophyta</taxon>
        <taxon>Spermatophyta</taxon>
        <taxon>Magnoliopsida</taxon>
        <taxon>Liliopsida</taxon>
        <taxon>Araceae</taxon>
        <taxon>Aroideae</taxon>
        <taxon>Colocasieae</taxon>
        <taxon>Colocasia</taxon>
    </lineage>
</organism>
<dbReference type="InterPro" id="IPR017930">
    <property type="entry name" value="Myb_dom"/>
</dbReference>
<dbReference type="AlphaFoldDB" id="A0A843WBU3"/>
<dbReference type="PROSITE" id="PS51294">
    <property type="entry name" value="HTH_MYB"/>
    <property type="match status" value="2"/>
</dbReference>
<protein>
    <submittedName>
        <fullName evidence="7">Uncharacterized protein</fullName>
    </submittedName>
</protein>
<feature type="compositionally biased region" description="Basic and acidic residues" evidence="4">
    <location>
        <begin position="266"/>
        <end position="277"/>
    </location>
</feature>
<dbReference type="Proteomes" id="UP000652761">
    <property type="component" value="Unassembled WGS sequence"/>
</dbReference>
<comment type="subcellular location">
    <subcellularLocation>
        <location evidence="1">Nucleus</location>
    </subcellularLocation>
</comment>
<dbReference type="Pfam" id="PF13921">
    <property type="entry name" value="Myb_DNA-bind_6"/>
    <property type="match status" value="1"/>
</dbReference>
<dbReference type="SUPFAM" id="SSF46689">
    <property type="entry name" value="Homeodomain-like"/>
    <property type="match status" value="2"/>
</dbReference>
<dbReference type="PROSITE" id="PS50090">
    <property type="entry name" value="MYB_LIKE"/>
    <property type="match status" value="2"/>
</dbReference>
<dbReference type="InterPro" id="IPR001005">
    <property type="entry name" value="SANT/Myb"/>
</dbReference>
<dbReference type="Gene3D" id="1.10.10.60">
    <property type="entry name" value="Homeodomain-like"/>
    <property type="match status" value="2"/>
</dbReference>
<dbReference type="SMART" id="SM00717">
    <property type="entry name" value="SANT"/>
    <property type="match status" value="2"/>
</dbReference>
<keyword evidence="3" id="KW-0539">Nucleus</keyword>
<dbReference type="InterPro" id="IPR009057">
    <property type="entry name" value="Homeodomain-like_sf"/>
</dbReference>
<name>A0A843WBU3_COLES</name>
<dbReference type="InterPro" id="IPR015495">
    <property type="entry name" value="Myb_TF_plants"/>
</dbReference>
<accession>A0A843WBU3</accession>
<feature type="domain" description="HTH myb-type" evidence="6">
    <location>
        <begin position="52"/>
        <end position="148"/>
    </location>
</feature>
<reference evidence="7" key="1">
    <citation type="submission" date="2017-07" db="EMBL/GenBank/DDBJ databases">
        <title>Taro Niue Genome Assembly and Annotation.</title>
        <authorList>
            <person name="Atibalentja N."/>
            <person name="Keating K."/>
            <person name="Fields C.J."/>
        </authorList>
    </citation>
    <scope>NUCLEOTIDE SEQUENCE</scope>
    <source>
        <strain evidence="7">Niue_2</strain>
        <tissue evidence="7">Leaf</tissue>
    </source>
</reference>
<dbReference type="GO" id="GO:0003677">
    <property type="term" value="F:DNA binding"/>
    <property type="evidence" value="ECO:0007669"/>
    <property type="project" value="UniProtKB-KW"/>
</dbReference>
<dbReference type="OrthoDB" id="2143914at2759"/>